<dbReference type="PANTHER" id="PTHR34606">
    <property type="entry name" value="BON DOMAIN-CONTAINING PROTEIN"/>
    <property type="match status" value="1"/>
</dbReference>
<name>A0ABQ5YPI6_9NEIS</name>
<reference evidence="4" key="1">
    <citation type="journal article" date="2019" name="Int. J. Syst. Evol. Microbiol.">
        <title>The Global Catalogue of Microorganisms (GCM) 10K type strain sequencing project: providing services to taxonomists for standard genome sequencing and annotation.</title>
        <authorList>
            <consortium name="The Broad Institute Genomics Platform"/>
            <consortium name="The Broad Institute Genome Sequencing Center for Infectious Disease"/>
            <person name="Wu L."/>
            <person name="Ma J."/>
        </authorList>
    </citation>
    <scope>NUCLEOTIDE SEQUENCE [LARGE SCALE GENOMIC DNA]</scope>
    <source>
        <strain evidence="4">NBRC 110044</strain>
    </source>
</reference>
<dbReference type="EMBL" id="BSOG01000005">
    <property type="protein sequence ID" value="GLR14819.1"/>
    <property type="molecule type" value="Genomic_DNA"/>
</dbReference>
<dbReference type="Gene3D" id="3.30.1340.30">
    <property type="match status" value="1"/>
</dbReference>
<feature type="domain" description="BON" evidence="2">
    <location>
        <begin position="44"/>
        <end position="112"/>
    </location>
</feature>
<dbReference type="PANTHER" id="PTHR34606:SF16">
    <property type="entry name" value="BON DOMAIN-CONTAINING PROTEIN"/>
    <property type="match status" value="1"/>
</dbReference>
<proteinExistence type="predicted"/>
<dbReference type="Pfam" id="PF04972">
    <property type="entry name" value="BON"/>
    <property type="match status" value="1"/>
</dbReference>
<evidence type="ECO:0000256" key="1">
    <source>
        <dbReference type="SAM" id="SignalP"/>
    </source>
</evidence>
<evidence type="ECO:0000259" key="2">
    <source>
        <dbReference type="PROSITE" id="PS50914"/>
    </source>
</evidence>
<keyword evidence="4" id="KW-1185">Reference proteome</keyword>
<dbReference type="SMART" id="SM00749">
    <property type="entry name" value="BON"/>
    <property type="match status" value="1"/>
</dbReference>
<organism evidence="3 4">
    <name type="scientific">Chitinimonas prasina</name>
    <dbReference type="NCBI Taxonomy" id="1434937"/>
    <lineage>
        <taxon>Bacteria</taxon>
        <taxon>Pseudomonadati</taxon>
        <taxon>Pseudomonadota</taxon>
        <taxon>Betaproteobacteria</taxon>
        <taxon>Neisseriales</taxon>
        <taxon>Chitinibacteraceae</taxon>
        <taxon>Chitinimonas</taxon>
    </lineage>
</organism>
<sequence length="115" mass="11568">MQNRHLLPGLLAAMLIAGPAIAADVAAAPAPQGGPAAEAGQYVDDATITTKVKAAIMGEKSLSALDVKVTTTEGVVTLTGTVDKVEAADKAMQVASAITGVKRVDSKLQLKSATN</sequence>
<dbReference type="InterPro" id="IPR007055">
    <property type="entry name" value="BON_dom"/>
</dbReference>
<evidence type="ECO:0000313" key="4">
    <source>
        <dbReference type="Proteomes" id="UP001156706"/>
    </source>
</evidence>
<keyword evidence="1" id="KW-0732">Signal</keyword>
<comment type="caution">
    <text evidence="3">The sequence shown here is derived from an EMBL/GenBank/DDBJ whole genome shotgun (WGS) entry which is preliminary data.</text>
</comment>
<evidence type="ECO:0000313" key="3">
    <source>
        <dbReference type="EMBL" id="GLR14819.1"/>
    </source>
</evidence>
<dbReference type="Proteomes" id="UP001156706">
    <property type="component" value="Unassembled WGS sequence"/>
</dbReference>
<dbReference type="InterPro" id="IPR014004">
    <property type="entry name" value="Transpt-assoc_nodulatn_dom_bac"/>
</dbReference>
<dbReference type="RefSeq" id="WP_284197886.1">
    <property type="nucleotide sequence ID" value="NZ_BSOG01000005.1"/>
</dbReference>
<feature type="chain" id="PRO_5047480923" description="BON domain-containing protein" evidence="1">
    <location>
        <begin position="23"/>
        <end position="115"/>
    </location>
</feature>
<dbReference type="InterPro" id="IPR051686">
    <property type="entry name" value="Lipoprotein_DolP"/>
</dbReference>
<gene>
    <name evidence="3" type="ORF">GCM10007907_36090</name>
</gene>
<accession>A0ABQ5YPI6</accession>
<feature type="signal peptide" evidence="1">
    <location>
        <begin position="1"/>
        <end position="22"/>
    </location>
</feature>
<dbReference type="PROSITE" id="PS50914">
    <property type="entry name" value="BON"/>
    <property type="match status" value="1"/>
</dbReference>
<protein>
    <recommendedName>
        <fullName evidence="2">BON domain-containing protein</fullName>
    </recommendedName>
</protein>